<dbReference type="GO" id="GO:0004467">
    <property type="term" value="F:long-chain fatty acid-CoA ligase activity"/>
    <property type="evidence" value="ECO:0007669"/>
    <property type="project" value="UniProtKB-EC"/>
</dbReference>
<dbReference type="Proteomes" id="UP000006008">
    <property type="component" value="Unassembled WGS sequence"/>
</dbReference>
<evidence type="ECO:0000313" key="4">
    <source>
        <dbReference type="Proteomes" id="UP000006008"/>
    </source>
</evidence>
<dbReference type="HOGENOM" id="CLU_000022_59_9_10"/>
<reference evidence="3 4" key="1">
    <citation type="submission" date="2011-08" db="EMBL/GenBank/DDBJ databases">
        <title>The Genome Sequence of Alistipes indistinctus YIT 12060.</title>
        <authorList>
            <consortium name="The Broad Institute Genome Sequencing Platform"/>
            <person name="Earl A."/>
            <person name="Ward D."/>
            <person name="Feldgarden M."/>
            <person name="Gevers D."/>
            <person name="Morotomi M."/>
            <person name="Young S.K."/>
            <person name="Zeng Q."/>
            <person name="Gargeya S."/>
            <person name="Fitzgerald M."/>
            <person name="Haas B."/>
            <person name="Abouelleil A."/>
            <person name="Alvarado L."/>
            <person name="Arachchi H.M."/>
            <person name="Berlin A."/>
            <person name="Brown A."/>
            <person name="Chapman S.B."/>
            <person name="Chen Z."/>
            <person name="Dunbar C."/>
            <person name="Freedman E."/>
            <person name="Gearin G."/>
            <person name="Gellesch M."/>
            <person name="Goldberg J."/>
            <person name="Griggs A."/>
            <person name="Gujja S."/>
            <person name="Heiman D."/>
            <person name="Howarth C."/>
            <person name="Larson L."/>
            <person name="Lui A."/>
            <person name="MacDonald P.J.P."/>
            <person name="Montmayeur A."/>
            <person name="Murphy C."/>
            <person name="Neiman D."/>
            <person name="Pearson M."/>
            <person name="Priest M."/>
            <person name="Roberts A."/>
            <person name="Saif S."/>
            <person name="Shea T."/>
            <person name="Shenoy N."/>
            <person name="Sisk P."/>
            <person name="Stolte C."/>
            <person name="Sykes S."/>
            <person name="Wortman J."/>
            <person name="Nusbaum C."/>
            <person name="Birren B."/>
        </authorList>
    </citation>
    <scope>NUCLEOTIDE SEQUENCE [LARGE SCALE GENOMIC DNA]</scope>
    <source>
        <strain evidence="3 4">YIT 12060</strain>
    </source>
</reference>
<keyword evidence="4" id="KW-1185">Reference proteome</keyword>
<gene>
    <name evidence="3" type="ORF">HMPREF9450_01127</name>
</gene>
<dbReference type="STRING" id="742725.HMPREF9450_01127"/>
<dbReference type="AlphaFoldDB" id="G5H867"/>
<proteinExistence type="predicted"/>
<dbReference type="eggNOG" id="COG1022">
    <property type="taxonomic scope" value="Bacteria"/>
</dbReference>
<dbReference type="PANTHER" id="PTHR43272:SF52">
    <property type="entry name" value="AMP-DEPENDENT SYNTHETASE_LIGASE DOMAIN-CONTAINING PROTEIN"/>
    <property type="match status" value="1"/>
</dbReference>
<dbReference type="SUPFAM" id="SSF56801">
    <property type="entry name" value="Acetyl-CoA synthetase-like"/>
    <property type="match status" value="1"/>
</dbReference>
<sequence length="551" mass="61232">MRSIGKCPDIPNFPFAMRFETLRELYLHSIDSFGPRPCFSMYGGESLTYAEFSERVNTLIDIFVHAGLNSGDKIALLSNNMPNWGVAYFAATVSGMVIVPILPDFSGPELDKIILHSEAKALVVSDKLFTKVSKEVISGLNLVVRSMNLGVIHQTSDTLGSVTIPNGDDLAAIIYTSGTTSSPKGVMLSHRNLCSELEMVSILQPVYPDDVFLSILPLSHTYECSLGMLLPVMWGASVVYLDKAPTASVLLPVLKKVRPTIMLTVPLIIEKIYKNKILPQVAGNRLMAALYKTDWGRRFLHRIAGRRLAQLFGGRIRFFGIGGAKLDPTVELFLLEGRFPYAIGYGLTETAPVLAGVNPSMVRHQSTGPMLEGVEARLDNVNPRSGEGEIVVKGPNVMMGYYKNPEATADSFTEDGWFRTKDLGVFDRDGYLYIKGRLTNMILGPSGENIYPEEIENVINGHALVADSLVKEDMGKLVAIVHFNREALEQKYHTVRENLGQKMENIKQDLMHYVNSKVNKFSRISVVVENEDGFEKTPTQKIKRFLYTKKK</sequence>
<dbReference type="Gene3D" id="3.30.300.30">
    <property type="match status" value="1"/>
</dbReference>
<evidence type="ECO:0000313" key="3">
    <source>
        <dbReference type="EMBL" id="EHB92262.1"/>
    </source>
</evidence>
<name>G5H867_9BACT</name>
<feature type="domain" description="AMP-dependent synthetase/ligase" evidence="2">
    <location>
        <begin position="36"/>
        <end position="402"/>
    </location>
</feature>
<dbReference type="InterPro" id="IPR042099">
    <property type="entry name" value="ANL_N_sf"/>
</dbReference>
<accession>G5H867</accession>
<dbReference type="PATRIC" id="fig|742725.3.peg.1192"/>
<dbReference type="InterPro" id="IPR000873">
    <property type="entry name" value="AMP-dep_synth/lig_dom"/>
</dbReference>
<evidence type="ECO:0000256" key="1">
    <source>
        <dbReference type="ARBA" id="ARBA00024484"/>
    </source>
</evidence>
<dbReference type="PANTHER" id="PTHR43272">
    <property type="entry name" value="LONG-CHAIN-FATTY-ACID--COA LIGASE"/>
    <property type="match status" value="1"/>
</dbReference>
<dbReference type="Gene3D" id="3.40.50.12780">
    <property type="entry name" value="N-terminal domain of ligase-like"/>
    <property type="match status" value="1"/>
</dbReference>
<dbReference type="InterPro" id="IPR045851">
    <property type="entry name" value="AMP-bd_C_sf"/>
</dbReference>
<dbReference type="GO" id="GO:0016020">
    <property type="term" value="C:membrane"/>
    <property type="evidence" value="ECO:0007669"/>
    <property type="project" value="TreeGrafter"/>
</dbReference>
<dbReference type="EMBL" id="ADLD01000011">
    <property type="protein sequence ID" value="EHB92262.1"/>
    <property type="molecule type" value="Genomic_DNA"/>
</dbReference>
<dbReference type="InterPro" id="IPR020845">
    <property type="entry name" value="AMP-binding_CS"/>
</dbReference>
<evidence type="ECO:0000259" key="2">
    <source>
        <dbReference type="Pfam" id="PF00501"/>
    </source>
</evidence>
<comment type="catalytic activity">
    <reaction evidence="1">
        <text>a long-chain fatty acid + ATP + CoA = a long-chain fatty acyl-CoA + AMP + diphosphate</text>
        <dbReference type="Rhea" id="RHEA:15421"/>
        <dbReference type="ChEBI" id="CHEBI:30616"/>
        <dbReference type="ChEBI" id="CHEBI:33019"/>
        <dbReference type="ChEBI" id="CHEBI:57287"/>
        <dbReference type="ChEBI" id="CHEBI:57560"/>
        <dbReference type="ChEBI" id="CHEBI:83139"/>
        <dbReference type="ChEBI" id="CHEBI:456215"/>
        <dbReference type="EC" id="6.2.1.3"/>
    </reaction>
    <physiologicalReaction direction="left-to-right" evidence="1">
        <dbReference type="Rhea" id="RHEA:15422"/>
    </physiologicalReaction>
</comment>
<dbReference type="PROSITE" id="PS00455">
    <property type="entry name" value="AMP_BINDING"/>
    <property type="match status" value="1"/>
</dbReference>
<organism evidence="3 4">
    <name type="scientific">Alistipes indistinctus YIT 12060</name>
    <dbReference type="NCBI Taxonomy" id="742725"/>
    <lineage>
        <taxon>Bacteria</taxon>
        <taxon>Pseudomonadati</taxon>
        <taxon>Bacteroidota</taxon>
        <taxon>Bacteroidia</taxon>
        <taxon>Bacteroidales</taxon>
        <taxon>Rikenellaceae</taxon>
        <taxon>Alistipes</taxon>
    </lineage>
</organism>
<protein>
    <recommendedName>
        <fullName evidence="2">AMP-dependent synthetase/ligase domain-containing protein</fullName>
    </recommendedName>
</protein>
<dbReference type="Pfam" id="PF00501">
    <property type="entry name" value="AMP-binding"/>
    <property type="match status" value="1"/>
</dbReference>
<comment type="caution">
    <text evidence="3">The sequence shown here is derived from an EMBL/GenBank/DDBJ whole genome shotgun (WGS) entry which is preliminary data.</text>
</comment>